<evidence type="ECO:0000256" key="3">
    <source>
        <dbReference type="PROSITE-ProRule" id="PRU00708"/>
    </source>
</evidence>
<evidence type="ECO:0000313" key="4">
    <source>
        <dbReference type="EMBL" id="KAA8547555.1"/>
    </source>
</evidence>
<dbReference type="NCBIfam" id="TIGR00756">
    <property type="entry name" value="PPR"/>
    <property type="match status" value="4"/>
</dbReference>
<accession>A0A5J5BWY0</accession>
<dbReference type="Pfam" id="PF01535">
    <property type="entry name" value="PPR"/>
    <property type="match status" value="3"/>
</dbReference>
<dbReference type="GO" id="GO:0009451">
    <property type="term" value="P:RNA modification"/>
    <property type="evidence" value="ECO:0007669"/>
    <property type="project" value="InterPro"/>
</dbReference>
<gene>
    <name evidence="4" type="ORF">F0562_003984</name>
</gene>
<reference evidence="4 5" key="1">
    <citation type="submission" date="2019-09" db="EMBL/GenBank/DDBJ databases">
        <title>A chromosome-level genome assembly of the Chinese tupelo Nyssa sinensis.</title>
        <authorList>
            <person name="Yang X."/>
            <person name="Kang M."/>
            <person name="Yang Y."/>
            <person name="Xiong H."/>
            <person name="Wang M."/>
            <person name="Zhang Z."/>
            <person name="Wang Z."/>
            <person name="Wu H."/>
            <person name="Ma T."/>
            <person name="Liu J."/>
            <person name="Xi Z."/>
        </authorList>
    </citation>
    <scope>NUCLEOTIDE SEQUENCE [LARGE SCALE GENOMIC DNA]</scope>
    <source>
        <strain evidence="4">J267</strain>
        <tissue evidence="4">Leaf</tissue>
    </source>
</reference>
<evidence type="ECO:0000256" key="1">
    <source>
        <dbReference type="ARBA" id="ARBA00022737"/>
    </source>
</evidence>
<dbReference type="InterPro" id="IPR002885">
    <property type="entry name" value="PPR_rpt"/>
</dbReference>
<name>A0A5J5BWY0_9ASTE</name>
<protein>
    <recommendedName>
        <fullName evidence="6">Pentatricopeptide repeat-containing protein</fullName>
    </recommendedName>
</protein>
<feature type="repeat" description="PPR" evidence="3">
    <location>
        <begin position="100"/>
        <end position="134"/>
    </location>
</feature>
<dbReference type="InterPro" id="IPR046960">
    <property type="entry name" value="PPR_At4g14850-like_plant"/>
</dbReference>
<keyword evidence="1" id="KW-0677">Repeat</keyword>
<dbReference type="PANTHER" id="PTHR47926:SF347">
    <property type="entry name" value="PENTATRICOPEPTIDE REPEAT-CONTAINING PROTEIN"/>
    <property type="match status" value="1"/>
</dbReference>
<sequence length="517" mass="57916">MHGLHRQGVLLVITRAAFPTIRYFFGGVTCRHQRDSYDYTHLLQHCRCIKSIKEVHAQILIGGYEQNQFLAAKLVGKYTEHSASNMEDARKVFDCLLDRDVFLWNMVIQGYANSGPFAESLNIYDEMWQSGIPANRYTFTFVLKACGAMKDGNKGRVIHGHVVKSGFDFDLFVGNALVAFYAKCQEIETSRRIFEELPQKDLVSWNSMISGYSVNGCAVEALMLFCAMLQDVSTPTPDRATLVGILPACVQAAAIQEGLRIHSYILKSGMEIDAALGSGLIAMYANCGRLKSAQVVFDQISDKNIVVWNAIIRCYGMHGNADEAFKLFSRLLELGLRPDGVIFLCLLSTCSHAGMVAKGWELFEKMGDYGVERNHEHYACMVDLLGRAGFLDQAVEFIKSMPVQAGKDVYGALLGACRVHNNIELAEEVAEKLIMLDPENAGRYIILAKMYDNAGRLEDVARMRKVLREKKIKKQHGCSSIEVDFVLHTFGVEDESHPSTEQIFNTLARLERVMEEE</sequence>
<dbReference type="Gene3D" id="1.25.40.10">
    <property type="entry name" value="Tetratricopeptide repeat domain"/>
    <property type="match status" value="3"/>
</dbReference>
<evidence type="ECO:0000256" key="2">
    <source>
        <dbReference type="ARBA" id="ARBA00061659"/>
    </source>
</evidence>
<keyword evidence="5" id="KW-1185">Reference proteome</keyword>
<dbReference type="FunFam" id="1.25.40.10:FF:000280">
    <property type="entry name" value="Pentatricopeptide repeat-containing protein"/>
    <property type="match status" value="1"/>
</dbReference>
<proteinExistence type="inferred from homology"/>
<dbReference type="Proteomes" id="UP000325577">
    <property type="component" value="Linkage Group LG1"/>
</dbReference>
<dbReference type="SUPFAM" id="SSF48452">
    <property type="entry name" value="TPR-like"/>
    <property type="match status" value="1"/>
</dbReference>
<organism evidence="4 5">
    <name type="scientific">Nyssa sinensis</name>
    <dbReference type="NCBI Taxonomy" id="561372"/>
    <lineage>
        <taxon>Eukaryota</taxon>
        <taxon>Viridiplantae</taxon>
        <taxon>Streptophyta</taxon>
        <taxon>Embryophyta</taxon>
        <taxon>Tracheophyta</taxon>
        <taxon>Spermatophyta</taxon>
        <taxon>Magnoliopsida</taxon>
        <taxon>eudicotyledons</taxon>
        <taxon>Gunneridae</taxon>
        <taxon>Pentapetalae</taxon>
        <taxon>asterids</taxon>
        <taxon>Cornales</taxon>
        <taxon>Nyssaceae</taxon>
        <taxon>Nyssa</taxon>
    </lineage>
</organism>
<dbReference type="AlphaFoldDB" id="A0A5J5BWY0"/>
<feature type="repeat" description="PPR" evidence="3">
    <location>
        <begin position="201"/>
        <end position="235"/>
    </location>
</feature>
<dbReference type="EMBL" id="CM018032">
    <property type="protein sequence ID" value="KAA8547555.1"/>
    <property type="molecule type" value="Genomic_DNA"/>
</dbReference>
<evidence type="ECO:0008006" key="6">
    <source>
        <dbReference type="Google" id="ProtNLM"/>
    </source>
</evidence>
<dbReference type="PROSITE" id="PS51375">
    <property type="entry name" value="PPR"/>
    <property type="match status" value="4"/>
</dbReference>
<dbReference type="PANTHER" id="PTHR47926">
    <property type="entry name" value="PENTATRICOPEPTIDE REPEAT-CONTAINING PROTEIN"/>
    <property type="match status" value="1"/>
</dbReference>
<dbReference type="OrthoDB" id="1862136at2759"/>
<feature type="repeat" description="PPR" evidence="3">
    <location>
        <begin position="304"/>
        <end position="338"/>
    </location>
</feature>
<comment type="similarity">
    <text evidence="2">Belongs to the PPR family. PCMP-E subfamily.</text>
</comment>
<dbReference type="InterPro" id="IPR011990">
    <property type="entry name" value="TPR-like_helical_dom_sf"/>
</dbReference>
<dbReference type="GO" id="GO:0003723">
    <property type="term" value="F:RNA binding"/>
    <property type="evidence" value="ECO:0007669"/>
    <property type="project" value="InterPro"/>
</dbReference>
<dbReference type="FunFam" id="1.25.40.10:FF:000031">
    <property type="entry name" value="Pentatricopeptide repeat-containing protein mitochondrial"/>
    <property type="match status" value="1"/>
</dbReference>
<evidence type="ECO:0000313" key="5">
    <source>
        <dbReference type="Proteomes" id="UP000325577"/>
    </source>
</evidence>
<dbReference type="Pfam" id="PF13041">
    <property type="entry name" value="PPR_2"/>
    <property type="match status" value="2"/>
</dbReference>
<dbReference type="Pfam" id="PF20431">
    <property type="entry name" value="E_motif"/>
    <property type="match status" value="1"/>
</dbReference>
<dbReference type="FunFam" id="1.25.40.10:FF:000682">
    <property type="entry name" value="Pentatricopeptide repeat-containing protein At3g16610"/>
    <property type="match status" value="1"/>
</dbReference>
<dbReference type="InterPro" id="IPR046848">
    <property type="entry name" value="E_motif"/>
</dbReference>
<feature type="repeat" description="PPR" evidence="3">
    <location>
        <begin position="339"/>
        <end position="373"/>
    </location>
</feature>